<dbReference type="RefSeq" id="WP_211468965.1">
    <property type="nucleotide sequence ID" value="NZ_JAGSXH010000054.1"/>
</dbReference>
<evidence type="ECO:0000313" key="2">
    <source>
        <dbReference type="EMBL" id="MBS2964605.1"/>
    </source>
</evidence>
<dbReference type="AlphaFoldDB" id="A0A8J7WS52"/>
<evidence type="ECO:0000259" key="1">
    <source>
        <dbReference type="Pfam" id="PF03364"/>
    </source>
</evidence>
<evidence type="ECO:0000313" key="3">
    <source>
        <dbReference type="Proteomes" id="UP000677913"/>
    </source>
</evidence>
<reference evidence="2" key="1">
    <citation type="submission" date="2021-04" db="EMBL/GenBank/DDBJ databases">
        <title>Genome based classification of Actinospica acidithermotolerans sp. nov., an actinobacterium isolated from an Indonesian hot spring.</title>
        <authorList>
            <person name="Kusuma A.B."/>
            <person name="Putra K.E."/>
            <person name="Nafisah S."/>
            <person name="Loh J."/>
            <person name="Nouioui I."/>
            <person name="Goodfellow M."/>
        </authorList>
    </citation>
    <scope>NUCLEOTIDE SEQUENCE</scope>
    <source>
        <strain evidence="2">DSM 45618</strain>
    </source>
</reference>
<dbReference type="EMBL" id="JAGSXH010000054">
    <property type="protein sequence ID" value="MBS2964605.1"/>
    <property type="molecule type" value="Genomic_DNA"/>
</dbReference>
<dbReference type="PANTHER" id="PTHR39683:SF4">
    <property type="entry name" value="COENZYME Q-BINDING PROTEIN COQ10 START DOMAIN-CONTAINING PROTEIN"/>
    <property type="match status" value="1"/>
</dbReference>
<dbReference type="CDD" id="cd07819">
    <property type="entry name" value="SRPBCC_2"/>
    <property type="match status" value="1"/>
</dbReference>
<proteinExistence type="predicted"/>
<dbReference type="PANTHER" id="PTHR39683">
    <property type="entry name" value="CONSERVED PROTEIN TB16.3"/>
    <property type="match status" value="1"/>
</dbReference>
<dbReference type="Gene3D" id="3.30.530.20">
    <property type="match status" value="1"/>
</dbReference>
<name>A0A8J7WS52_9ACTN</name>
<protein>
    <submittedName>
        <fullName evidence="2">SRPBCC family protein</fullName>
    </submittedName>
</protein>
<gene>
    <name evidence="2" type="ORF">KGA66_16230</name>
</gene>
<dbReference type="Proteomes" id="UP000677913">
    <property type="component" value="Unassembled WGS sequence"/>
</dbReference>
<keyword evidence="3" id="KW-1185">Reference proteome</keyword>
<dbReference type="SUPFAM" id="SSF55961">
    <property type="entry name" value="Bet v1-like"/>
    <property type="match status" value="1"/>
</dbReference>
<sequence length="149" mass="16212">MADRTRASIQIGAPAADIMAVIADLPAYPEWTGEVKQAEVLEKDPGSGRAARVRLSIDAGALRDRQVLDYTFDGDHAVHWTLVEGDMLRALEGSYVLTPVEGSDATSVEYTLAVDAKIPLFGMMKTKIEKVIIDRALAGLKKRVESTVR</sequence>
<comment type="caution">
    <text evidence="2">The sequence shown here is derived from an EMBL/GenBank/DDBJ whole genome shotgun (WGS) entry which is preliminary data.</text>
</comment>
<feature type="domain" description="Coenzyme Q-binding protein COQ10 START" evidence="1">
    <location>
        <begin position="11"/>
        <end position="140"/>
    </location>
</feature>
<dbReference type="InterPro" id="IPR005031">
    <property type="entry name" value="COQ10_START"/>
</dbReference>
<organism evidence="2 3">
    <name type="scientific">Actinocrinis puniceicyclus</name>
    <dbReference type="NCBI Taxonomy" id="977794"/>
    <lineage>
        <taxon>Bacteria</taxon>
        <taxon>Bacillati</taxon>
        <taxon>Actinomycetota</taxon>
        <taxon>Actinomycetes</taxon>
        <taxon>Catenulisporales</taxon>
        <taxon>Actinospicaceae</taxon>
        <taxon>Actinocrinis</taxon>
    </lineage>
</organism>
<dbReference type="Pfam" id="PF03364">
    <property type="entry name" value="Polyketide_cyc"/>
    <property type="match status" value="1"/>
</dbReference>
<accession>A0A8J7WS52</accession>
<dbReference type="InterPro" id="IPR023393">
    <property type="entry name" value="START-like_dom_sf"/>
</dbReference>